<reference evidence="1 2" key="1">
    <citation type="journal article" date="2014" name="PLoS ONE">
        <title>Genome Sequence of Candidatus Nitrososphaera evergladensis from Group I.1b Enriched from Everglades Soil Reveals Novel Genomic Features of the Ammonia-Oxidizing Archaea.</title>
        <authorList>
            <person name="Zhalnina K.V."/>
            <person name="Dias R."/>
            <person name="Leonard M.T."/>
            <person name="Dorr de Quadros P."/>
            <person name="Camargo F.A."/>
            <person name="Drew J.C."/>
            <person name="Farmerie W.G."/>
            <person name="Daroub S.H."/>
            <person name="Triplett E.W."/>
        </authorList>
    </citation>
    <scope>NUCLEOTIDE SEQUENCE [LARGE SCALE GENOMIC DNA]</scope>
    <source>
        <strain evidence="1 2">SR1</strain>
    </source>
</reference>
<name>A0A075MPE6_9ARCH</name>
<accession>A0A075MPE6</accession>
<dbReference type="KEGG" id="nev:NTE_01014"/>
<dbReference type="STRING" id="1459636.NTE_01014"/>
<protein>
    <submittedName>
        <fullName evidence="1">Uncharacterized protein</fullName>
    </submittedName>
</protein>
<dbReference type="EMBL" id="CP007174">
    <property type="protein sequence ID" value="AIF83088.1"/>
    <property type="molecule type" value="Genomic_DNA"/>
</dbReference>
<dbReference type="HOGENOM" id="CLU_1665401_0_0_2"/>
<dbReference type="eggNOG" id="arCOG10527">
    <property type="taxonomic scope" value="Archaea"/>
</dbReference>
<evidence type="ECO:0000313" key="1">
    <source>
        <dbReference type="EMBL" id="AIF83088.1"/>
    </source>
</evidence>
<dbReference type="Proteomes" id="UP000028194">
    <property type="component" value="Chromosome"/>
</dbReference>
<sequence length="156" mass="17559">MDDFRANVAQNRDALLAIAKKNPHMAYQKVNELALFVGSRHGVNLQLHFPVPAKVADVDAYGTENIGIVVDKFRRTFPVAREIVKHKAVEILGPDARALDAYMYEGKEGVKVIMTESSRIEVLPGSVHLWCRVDDERVKKYADWLMENVYFVSASG</sequence>
<dbReference type="AlphaFoldDB" id="A0A075MPE6"/>
<evidence type="ECO:0000313" key="2">
    <source>
        <dbReference type="Proteomes" id="UP000028194"/>
    </source>
</evidence>
<gene>
    <name evidence="1" type="ORF">NTE_01014</name>
</gene>
<organism evidence="1 2">
    <name type="scientific">Candidatus Nitrososphaera evergladensis SR1</name>
    <dbReference type="NCBI Taxonomy" id="1459636"/>
    <lineage>
        <taxon>Archaea</taxon>
        <taxon>Nitrososphaerota</taxon>
        <taxon>Nitrososphaeria</taxon>
        <taxon>Nitrososphaerales</taxon>
        <taxon>Nitrososphaeraceae</taxon>
        <taxon>Nitrososphaera</taxon>
    </lineage>
</organism>
<keyword evidence="2" id="KW-1185">Reference proteome</keyword>
<proteinExistence type="predicted"/>